<keyword evidence="2" id="KW-0833">Ubl conjugation pathway</keyword>
<feature type="domain" description="Ubiquitin conjugation factor E4 core" evidence="4">
    <location>
        <begin position="385"/>
        <end position="509"/>
    </location>
</feature>
<accession>A0A5J4TSC5</accession>
<gene>
    <name evidence="5" type="ORF">EZS28_043239</name>
</gene>
<evidence type="ECO:0000256" key="2">
    <source>
        <dbReference type="ARBA" id="ARBA00022786"/>
    </source>
</evidence>
<sequence>ISSCLKHLYQFHLPQVQPGHKIVEFRRFFQQIAVSNDCVVPITLFKQQQQQQLTNINSGKQANTKQGISNISHSPSAQTQAQTQVQTSPISANDVSSSSAAITSPFLLHHPLVAIQPLFILEDMANLMRKLLNNRTTIDYLMHAKNILHLMAFFVLNFRMISHQTTVIEIGEMLSVILAPQVDNDEEEENKLDDSVDAYTTDDTNIFAMPDVDITKQNPVNQQQMLQLTPKHQLSDKQSKVSPPPKPTDSSKKQSSNEDERDKQRRQMCYLLLSHPPLFYLFPRALLTFFPNIEKVSSDDTSEGDRIGTRLMFVVSLKMMISDDSLCPIIISLFWDGNDDLRNVSDGTGISALNNQRSDITQTGDAEINTRNDIHGAMNYLFVLSRVATDIRWCFSHLENNIIDHQQLVKEMEDYRIDHTEVQYIREIDDTHHFAHLDKITRACRSLSKMLDEYFSLFLTLIRIGPVSKIDSKSFAPIVMMLNYIAATLTDRYNERLKIENPRKFKWNPL</sequence>
<dbReference type="GO" id="GO:0034450">
    <property type="term" value="F:ubiquitin-ubiquitin ligase activity"/>
    <property type="evidence" value="ECO:0007669"/>
    <property type="project" value="InterPro"/>
</dbReference>
<comment type="caution">
    <text evidence="5">The sequence shown here is derived from an EMBL/GenBank/DDBJ whole genome shotgun (WGS) entry which is preliminary data.</text>
</comment>
<dbReference type="InterPro" id="IPR019474">
    <property type="entry name" value="Ub_conjug_fac_E4_core"/>
</dbReference>
<feature type="region of interest" description="Disordered" evidence="3">
    <location>
        <begin position="230"/>
        <end position="263"/>
    </location>
</feature>
<feature type="non-terminal residue" evidence="5">
    <location>
        <position position="510"/>
    </location>
</feature>
<evidence type="ECO:0000256" key="1">
    <source>
        <dbReference type="ARBA" id="ARBA00022679"/>
    </source>
</evidence>
<dbReference type="AlphaFoldDB" id="A0A5J4TSC5"/>
<feature type="compositionally biased region" description="Low complexity" evidence="3">
    <location>
        <begin position="74"/>
        <end position="89"/>
    </location>
</feature>
<feature type="compositionally biased region" description="Basic and acidic residues" evidence="3">
    <location>
        <begin position="249"/>
        <end position="263"/>
    </location>
</feature>
<proteinExistence type="predicted"/>
<organism evidence="5 6">
    <name type="scientific">Streblomastix strix</name>
    <dbReference type="NCBI Taxonomy" id="222440"/>
    <lineage>
        <taxon>Eukaryota</taxon>
        <taxon>Metamonada</taxon>
        <taxon>Preaxostyla</taxon>
        <taxon>Oxymonadida</taxon>
        <taxon>Streblomastigidae</taxon>
        <taxon>Streblomastix</taxon>
    </lineage>
</organism>
<dbReference type="Proteomes" id="UP000324800">
    <property type="component" value="Unassembled WGS sequence"/>
</dbReference>
<dbReference type="EMBL" id="SNRW01025842">
    <property type="protein sequence ID" value="KAA6361234.1"/>
    <property type="molecule type" value="Genomic_DNA"/>
</dbReference>
<keyword evidence="1" id="KW-0808">Transferase</keyword>
<dbReference type="GO" id="GO:0000151">
    <property type="term" value="C:ubiquitin ligase complex"/>
    <property type="evidence" value="ECO:0007669"/>
    <property type="project" value="InterPro"/>
</dbReference>
<feature type="non-terminal residue" evidence="5">
    <location>
        <position position="1"/>
    </location>
</feature>
<feature type="compositionally biased region" description="Polar residues" evidence="3">
    <location>
        <begin position="64"/>
        <end position="73"/>
    </location>
</feature>
<dbReference type="Pfam" id="PF10408">
    <property type="entry name" value="Ufd2P_core"/>
    <property type="match status" value="1"/>
</dbReference>
<evidence type="ECO:0000259" key="4">
    <source>
        <dbReference type="Pfam" id="PF10408"/>
    </source>
</evidence>
<dbReference type="GO" id="GO:0006511">
    <property type="term" value="P:ubiquitin-dependent protein catabolic process"/>
    <property type="evidence" value="ECO:0007669"/>
    <property type="project" value="InterPro"/>
</dbReference>
<reference evidence="5 6" key="1">
    <citation type="submission" date="2019-03" db="EMBL/GenBank/DDBJ databases">
        <title>Single cell metagenomics reveals metabolic interactions within the superorganism composed of flagellate Streblomastix strix and complex community of Bacteroidetes bacteria on its surface.</title>
        <authorList>
            <person name="Treitli S.C."/>
            <person name="Kolisko M."/>
            <person name="Husnik F."/>
            <person name="Keeling P."/>
            <person name="Hampl V."/>
        </authorList>
    </citation>
    <scope>NUCLEOTIDE SEQUENCE [LARGE SCALE GENOMIC DNA]</scope>
    <source>
        <strain evidence="5">ST1C</strain>
    </source>
</reference>
<evidence type="ECO:0000256" key="3">
    <source>
        <dbReference type="SAM" id="MobiDB-lite"/>
    </source>
</evidence>
<evidence type="ECO:0000313" key="6">
    <source>
        <dbReference type="Proteomes" id="UP000324800"/>
    </source>
</evidence>
<feature type="region of interest" description="Disordered" evidence="3">
    <location>
        <begin position="64"/>
        <end position="90"/>
    </location>
</feature>
<dbReference type="GO" id="GO:0016567">
    <property type="term" value="P:protein ubiquitination"/>
    <property type="evidence" value="ECO:0007669"/>
    <property type="project" value="InterPro"/>
</dbReference>
<name>A0A5J4TSC5_9EUKA</name>
<evidence type="ECO:0000313" key="5">
    <source>
        <dbReference type="EMBL" id="KAA6361234.1"/>
    </source>
</evidence>
<protein>
    <recommendedName>
        <fullName evidence="4">Ubiquitin conjugation factor E4 core domain-containing protein</fullName>
    </recommendedName>
</protein>